<keyword evidence="2" id="KW-0597">Phosphoprotein</keyword>
<dbReference type="EMBL" id="JAPNTZ010000018">
    <property type="protein sequence ID" value="MCY1144085.1"/>
    <property type="molecule type" value="Genomic_DNA"/>
</dbReference>
<proteinExistence type="predicted"/>
<sequence>MTVENVAALMAELVKMDYVAPDESFFDVGGTSFLSLTLISRIESDFGVKLSMLDVVRAGTPVNVAELIDAGR</sequence>
<dbReference type="Gene3D" id="1.10.1200.10">
    <property type="entry name" value="ACP-like"/>
    <property type="match status" value="1"/>
</dbReference>
<dbReference type="SMART" id="SM00823">
    <property type="entry name" value="PKS_PP"/>
    <property type="match status" value="1"/>
</dbReference>
<name>A0ABT4BE34_9ACTN</name>
<accession>A0ABT4BE34</accession>
<protein>
    <submittedName>
        <fullName evidence="4">Phosphopantetheine-binding protein</fullName>
    </submittedName>
</protein>
<evidence type="ECO:0000256" key="2">
    <source>
        <dbReference type="ARBA" id="ARBA00022553"/>
    </source>
</evidence>
<dbReference type="Pfam" id="PF00550">
    <property type="entry name" value="PP-binding"/>
    <property type="match status" value="1"/>
</dbReference>
<dbReference type="InterPro" id="IPR009081">
    <property type="entry name" value="PP-bd_ACP"/>
</dbReference>
<keyword evidence="5" id="KW-1185">Reference proteome</keyword>
<evidence type="ECO:0000256" key="1">
    <source>
        <dbReference type="ARBA" id="ARBA00022450"/>
    </source>
</evidence>
<evidence type="ECO:0000259" key="3">
    <source>
        <dbReference type="PROSITE" id="PS50075"/>
    </source>
</evidence>
<evidence type="ECO:0000313" key="5">
    <source>
        <dbReference type="Proteomes" id="UP001151002"/>
    </source>
</evidence>
<gene>
    <name evidence="4" type="ORF">OWR29_39330</name>
</gene>
<organism evidence="4 5">
    <name type="scientific">Paractinoplanes pyxinae</name>
    <dbReference type="NCBI Taxonomy" id="2997416"/>
    <lineage>
        <taxon>Bacteria</taxon>
        <taxon>Bacillati</taxon>
        <taxon>Actinomycetota</taxon>
        <taxon>Actinomycetes</taxon>
        <taxon>Micromonosporales</taxon>
        <taxon>Micromonosporaceae</taxon>
        <taxon>Paractinoplanes</taxon>
    </lineage>
</organism>
<comment type="caution">
    <text evidence="4">The sequence shown here is derived from an EMBL/GenBank/DDBJ whole genome shotgun (WGS) entry which is preliminary data.</text>
</comment>
<keyword evidence="1" id="KW-0596">Phosphopantetheine</keyword>
<feature type="domain" description="Carrier" evidence="3">
    <location>
        <begin position="1"/>
        <end position="72"/>
    </location>
</feature>
<dbReference type="InterPro" id="IPR036736">
    <property type="entry name" value="ACP-like_sf"/>
</dbReference>
<dbReference type="PROSITE" id="PS50075">
    <property type="entry name" value="CARRIER"/>
    <property type="match status" value="1"/>
</dbReference>
<evidence type="ECO:0000313" key="4">
    <source>
        <dbReference type="EMBL" id="MCY1144085.1"/>
    </source>
</evidence>
<dbReference type="InterPro" id="IPR020806">
    <property type="entry name" value="PKS_PP-bd"/>
</dbReference>
<dbReference type="RefSeq" id="WP_267568640.1">
    <property type="nucleotide sequence ID" value="NZ_JAPNTZ010000018.1"/>
</dbReference>
<dbReference type="Proteomes" id="UP001151002">
    <property type="component" value="Unassembled WGS sequence"/>
</dbReference>
<dbReference type="SUPFAM" id="SSF47336">
    <property type="entry name" value="ACP-like"/>
    <property type="match status" value="1"/>
</dbReference>
<reference evidence="4" key="1">
    <citation type="submission" date="2022-11" db="EMBL/GenBank/DDBJ databases">
        <authorList>
            <person name="Somphong A."/>
            <person name="Phongsopitanun W."/>
        </authorList>
    </citation>
    <scope>NUCLEOTIDE SEQUENCE</scope>
    <source>
        <strain evidence="4">Pm04-4</strain>
    </source>
</reference>